<dbReference type="Proteomes" id="UP000277214">
    <property type="component" value="Chromosome 1"/>
</dbReference>
<proteinExistence type="predicted"/>
<evidence type="ECO:0000313" key="3">
    <source>
        <dbReference type="Proteomes" id="UP000277214"/>
    </source>
</evidence>
<evidence type="ECO:0000256" key="1">
    <source>
        <dbReference type="SAM" id="Phobius"/>
    </source>
</evidence>
<accession>A0A3S4EZY9</accession>
<sequence>MAYQAGQLIQERFIISHCYEDILHSLWWDKISALSIALCMTIRFLIQIVSVLVVFICRLDTICWRCVFDCAEIRRITFAFFSSRV</sequence>
<dbReference type="AlphaFoldDB" id="A0A3S4EZY9"/>
<keyword evidence="1" id="KW-0472">Membrane</keyword>
<reference evidence="2 3" key="1">
    <citation type="submission" date="2018-12" db="EMBL/GenBank/DDBJ databases">
        <authorList>
            <consortium name="Pathogen Informatics"/>
        </authorList>
    </citation>
    <scope>NUCLEOTIDE SEQUENCE [LARGE SCALE GENOMIC DNA]</scope>
    <source>
        <strain evidence="2 3">NCTC8272</strain>
    </source>
</reference>
<protein>
    <submittedName>
        <fullName evidence="2">Uncharacterized protein</fullName>
    </submittedName>
</protein>
<keyword evidence="1" id="KW-0812">Transmembrane</keyword>
<organism evidence="2 3">
    <name type="scientific">Salmonella enterica I</name>
    <dbReference type="NCBI Taxonomy" id="59201"/>
    <lineage>
        <taxon>Bacteria</taxon>
        <taxon>Pseudomonadati</taxon>
        <taxon>Pseudomonadota</taxon>
        <taxon>Gammaproteobacteria</taxon>
        <taxon>Enterobacterales</taxon>
        <taxon>Enterobacteriaceae</taxon>
        <taxon>Salmonella</taxon>
    </lineage>
</organism>
<dbReference type="EMBL" id="LR134149">
    <property type="protein sequence ID" value="VEA32282.1"/>
    <property type="molecule type" value="Genomic_DNA"/>
</dbReference>
<feature type="transmembrane region" description="Helical" evidence="1">
    <location>
        <begin position="31"/>
        <end position="55"/>
    </location>
</feature>
<gene>
    <name evidence="2" type="ORF">NCTC8272_00694</name>
</gene>
<keyword evidence="1" id="KW-1133">Transmembrane helix</keyword>
<name>A0A3S4EZY9_SALET</name>
<evidence type="ECO:0000313" key="2">
    <source>
        <dbReference type="EMBL" id="VEA32282.1"/>
    </source>
</evidence>